<dbReference type="PROSITE" id="PS00136">
    <property type="entry name" value="SUBTILASE_ASP"/>
    <property type="match status" value="1"/>
</dbReference>
<dbReference type="Pfam" id="PF00082">
    <property type="entry name" value="Peptidase_S8"/>
    <property type="match status" value="1"/>
</dbReference>
<feature type="active site" description="Charge relay system" evidence="5">
    <location>
        <position position="183"/>
    </location>
</feature>
<evidence type="ECO:0000256" key="5">
    <source>
        <dbReference type="PROSITE-ProRule" id="PRU01240"/>
    </source>
</evidence>
<dbReference type="InterPro" id="IPR036852">
    <property type="entry name" value="Peptidase_S8/S53_dom_sf"/>
</dbReference>
<sequence>MKKLISTGLTAVLTISLLVSGMGTAAAAGAGKEIYTVNFKGNTLPSHVQKIIQDTGGSLVKSDAELAYVQAVSNDPQFLRNIRKNPSVEDAGRTLKVVQEAAVEKAALEADDAHPIYDQYQWDIKQVTQEGASYQLPKGKGTRDVVVAVIDTGIDLEHPDLKANIVDAKSFVPGENAQDYDGHGSHVAGSIAGNGKALGIGPELGIAALKVFPKDGGGASTASIAEALKYAADQDYDVVNMSLGSYAYLQDPAYDTNDIRADINLFKKAIAYAHKKGVTIVGSAGNASADISSPGKLSRYLFDENGATHRDPASNLLIRVSAGSKGKTLTFYSNYGVGKIDVMAPGGDLGPNYDPVNKTGRDNAYLCYSTVPVVDSNYQIIGHGYAGYAGTSMAAPKVAGIAGVIIAKHGKNKLSPAQVKSIIQQSAEDIYKNGYDAESGFGLANALNALQYR</sequence>
<dbReference type="PANTHER" id="PTHR43806:SF11">
    <property type="entry name" value="CEREVISIN-RELATED"/>
    <property type="match status" value="1"/>
</dbReference>
<dbReference type="PRINTS" id="PR00723">
    <property type="entry name" value="SUBTILISIN"/>
</dbReference>
<gene>
    <name evidence="9" type="ORF">H1191_11665</name>
</gene>
<reference evidence="9 10" key="1">
    <citation type="submission" date="2020-07" db="EMBL/GenBank/DDBJ databases">
        <authorList>
            <person name="Feng H."/>
        </authorList>
    </citation>
    <scope>NUCLEOTIDE SEQUENCE [LARGE SCALE GENOMIC DNA]</scope>
    <source>
        <strain evidence="10">s-10</strain>
    </source>
</reference>
<dbReference type="InterPro" id="IPR050131">
    <property type="entry name" value="Peptidase_S8_subtilisin-like"/>
</dbReference>
<dbReference type="SUPFAM" id="SSF52743">
    <property type="entry name" value="Subtilisin-like"/>
    <property type="match status" value="1"/>
</dbReference>
<evidence type="ECO:0000256" key="6">
    <source>
        <dbReference type="RuleBase" id="RU003355"/>
    </source>
</evidence>
<comment type="similarity">
    <text evidence="1 5 6">Belongs to the peptidase S8 family.</text>
</comment>
<evidence type="ECO:0000256" key="3">
    <source>
        <dbReference type="ARBA" id="ARBA00022801"/>
    </source>
</evidence>
<dbReference type="RefSeq" id="WP_181752205.1">
    <property type="nucleotide sequence ID" value="NZ_JACEIQ010000011.1"/>
</dbReference>
<organism evidence="9 10">
    <name type="scientific">Paenactinomyces guangxiensis</name>
    <dbReference type="NCBI Taxonomy" id="1490290"/>
    <lineage>
        <taxon>Bacteria</taxon>
        <taxon>Bacillati</taxon>
        <taxon>Bacillota</taxon>
        <taxon>Bacilli</taxon>
        <taxon>Bacillales</taxon>
        <taxon>Thermoactinomycetaceae</taxon>
        <taxon>Paenactinomyces</taxon>
    </lineage>
</organism>
<dbReference type="PANTHER" id="PTHR43806">
    <property type="entry name" value="PEPTIDASE S8"/>
    <property type="match status" value="1"/>
</dbReference>
<dbReference type="InterPro" id="IPR022398">
    <property type="entry name" value="Peptidase_S8_His-AS"/>
</dbReference>
<dbReference type="InterPro" id="IPR015500">
    <property type="entry name" value="Peptidase_S8_subtilisin-rel"/>
</dbReference>
<keyword evidence="10" id="KW-1185">Reference proteome</keyword>
<evidence type="ECO:0000256" key="1">
    <source>
        <dbReference type="ARBA" id="ARBA00011073"/>
    </source>
</evidence>
<dbReference type="PROSITE" id="PS00138">
    <property type="entry name" value="SUBTILASE_SER"/>
    <property type="match status" value="1"/>
</dbReference>
<feature type="active site" description="Charge relay system" evidence="5">
    <location>
        <position position="392"/>
    </location>
</feature>
<comment type="caution">
    <text evidence="9">The sequence shown here is derived from an EMBL/GenBank/DDBJ whole genome shotgun (WGS) entry which is preliminary data.</text>
</comment>
<feature type="domain" description="Peptidase S8/S53" evidence="8">
    <location>
        <begin position="143"/>
        <end position="442"/>
    </location>
</feature>
<evidence type="ECO:0000256" key="7">
    <source>
        <dbReference type="SAM" id="SignalP"/>
    </source>
</evidence>
<feature type="signal peptide" evidence="7">
    <location>
        <begin position="1"/>
        <end position="27"/>
    </location>
</feature>
<evidence type="ECO:0000256" key="2">
    <source>
        <dbReference type="ARBA" id="ARBA00022670"/>
    </source>
</evidence>
<keyword evidence="3 5" id="KW-0378">Hydrolase</keyword>
<dbReference type="Proteomes" id="UP000535491">
    <property type="component" value="Unassembled WGS sequence"/>
</dbReference>
<dbReference type="GO" id="GO:0004252">
    <property type="term" value="F:serine-type endopeptidase activity"/>
    <property type="evidence" value="ECO:0007669"/>
    <property type="project" value="UniProtKB-UniRule"/>
</dbReference>
<dbReference type="InterPro" id="IPR023828">
    <property type="entry name" value="Peptidase_S8_Ser-AS"/>
</dbReference>
<dbReference type="PROSITE" id="PS51892">
    <property type="entry name" value="SUBTILASE"/>
    <property type="match status" value="1"/>
</dbReference>
<keyword evidence="2 5" id="KW-0645">Protease</keyword>
<dbReference type="Gene3D" id="3.40.50.200">
    <property type="entry name" value="Peptidase S8/S53 domain"/>
    <property type="match status" value="1"/>
</dbReference>
<evidence type="ECO:0000313" key="10">
    <source>
        <dbReference type="Proteomes" id="UP000535491"/>
    </source>
</evidence>
<dbReference type="EMBL" id="JACEIQ010000011">
    <property type="protein sequence ID" value="MBA4494964.1"/>
    <property type="molecule type" value="Genomic_DNA"/>
</dbReference>
<dbReference type="InterPro" id="IPR000209">
    <property type="entry name" value="Peptidase_S8/S53_dom"/>
</dbReference>
<protein>
    <submittedName>
        <fullName evidence="9">S8 family serine peptidase</fullName>
    </submittedName>
</protein>
<dbReference type="PROSITE" id="PS00137">
    <property type="entry name" value="SUBTILASE_HIS"/>
    <property type="match status" value="1"/>
</dbReference>
<keyword evidence="4 5" id="KW-0720">Serine protease</keyword>
<evidence type="ECO:0000313" key="9">
    <source>
        <dbReference type="EMBL" id="MBA4494964.1"/>
    </source>
</evidence>
<feature type="active site" description="Charge relay system" evidence="5">
    <location>
        <position position="151"/>
    </location>
</feature>
<evidence type="ECO:0000259" key="8">
    <source>
        <dbReference type="Pfam" id="PF00082"/>
    </source>
</evidence>
<accession>A0A7W1WRY3</accession>
<keyword evidence="7" id="KW-0732">Signal</keyword>
<name>A0A7W1WRY3_9BACL</name>
<dbReference type="GO" id="GO:0006508">
    <property type="term" value="P:proteolysis"/>
    <property type="evidence" value="ECO:0007669"/>
    <property type="project" value="UniProtKB-KW"/>
</dbReference>
<dbReference type="InterPro" id="IPR023827">
    <property type="entry name" value="Peptidase_S8_Asp-AS"/>
</dbReference>
<feature type="chain" id="PRO_5031278107" evidence="7">
    <location>
        <begin position="28"/>
        <end position="453"/>
    </location>
</feature>
<proteinExistence type="inferred from homology"/>
<dbReference type="AlphaFoldDB" id="A0A7W1WRY3"/>
<evidence type="ECO:0000256" key="4">
    <source>
        <dbReference type="ARBA" id="ARBA00022825"/>
    </source>
</evidence>